<evidence type="ECO:0000259" key="1">
    <source>
        <dbReference type="PROSITE" id="PS51549"/>
    </source>
</evidence>
<gene>
    <name evidence="2" type="ORF">BJ993_004778</name>
</gene>
<dbReference type="RefSeq" id="WP_179651765.1">
    <property type="nucleotide sequence ID" value="NZ_JACBZM010000001.1"/>
</dbReference>
<dbReference type="Proteomes" id="UP000562045">
    <property type="component" value="Unassembled WGS sequence"/>
</dbReference>
<dbReference type="PROSITE" id="PS51549">
    <property type="entry name" value="DM13"/>
    <property type="match status" value="1"/>
</dbReference>
<feature type="domain" description="DM13" evidence="1">
    <location>
        <begin position="70"/>
        <end position="187"/>
    </location>
</feature>
<comment type="caution">
    <text evidence="2">The sequence shown here is derived from an EMBL/GenBank/DDBJ whole genome shotgun (WGS) entry which is preliminary data.</text>
</comment>
<dbReference type="EMBL" id="JACBZM010000001">
    <property type="protein sequence ID" value="NYI47698.1"/>
    <property type="molecule type" value="Genomic_DNA"/>
</dbReference>
<dbReference type="AlphaFoldDB" id="A0A7Z0CQS8"/>
<evidence type="ECO:0000313" key="2">
    <source>
        <dbReference type="EMBL" id="NYI47698.1"/>
    </source>
</evidence>
<proteinExistence type="predicted"/>
<protein>
    <recommendedName>
        <fullName evidence="1">DM13 domain-containing protein</fullName>
    </recommendedName>
</protein>
<evidence type="ECO:0000313" key="3">
    <source>
        <dbReference type="Proteomes" id="UP000562045"/>
    </source>
</evidence>
<dbReference type="Pfam" id="PF10517">
    <property type="entry name" value="DM13"/>
    <property type="match status" value="1"/>
</dbReference>
<dbReference type="InterPro" id="IPR019545">
    <property type="entry name" value="DM13_domain"/>
</dbReference>
<organism evidence="2 3">
    <name type="scientific">Nocardioides aromaticivorans</name>
    <dbReference type="NCBI Taxonomy" id="200618"/>
    <lineage>
        <taxon>Bacteria</taxon>
        <taxon>Bacillati</taxon>
        <taxon>Actinomycetota</taxon>
        <taxon>Actinomycetes</taxon>
        <taxon>Propionibacteriales</taxon>
        <taxon>Nocardioidaceae</taxon>
        <taxon>Nocardioides</taxon>
    </lineage>
</organism>
<reference evidence="2 3" key="1">
    <citation type="submission" date="2020-07" db="EMBL/GenBank/DDBJ databases">
        <title>Sequencing the genomes of 1000 actinobacteria strains.</title>
        <authorList>
            <person name="Klenk H.-P."/>
        </authorList>
    </citation>
    <scope>NUCLEOTIDE SEQUENCE [LARGE SCALE GENOMIC DNA]</scope>
    <source>
        <strain evidence="2 3">DSM 15131</strain>
    </source>
</reference>
<accession>A0A7Z0CQS8</accession>
<name>A0A7Z0CQS8_9ACTN</name>
<sequence length="187" mass="20026">MSRKRGIWLAVGGVLLVVAVVGAFVFQPWLLFIDDKVDEGDDASEVVGTAQGGLTDTTVPEASGEQKTRVVLASAEFIDAEHGTSGTATIFRRSDGSRFLRLQDLDTSNGPDLHVWITDRRSGGDCEGCFGSWGIYDDGDYVRLGALKGNQGNQSYEIPDGADLAGMKSVVIWCDKFNVAFGTADIT</sequence>